<feature type="signal peptide" evidence="1">
    <location>
        <begin position="1"/>
        <end position="28"/>
    </location>
</feature>
<accession>A0ABT3FY14</accession>
<protein>
    <submittedName>
        <fullName evidence="2">PEP-CTERM sorting domain-containing protein</fullName>
    </submittedName>
</protein>
<sequence length="245" mass="25615">MNYTSCPGRGLSPLVLAASLALASPAFSAIVFTNADLEGTPAAQSTVPTGWELIPHDAPYSLATVSSGVTGDILAADGPSLASGLFGAANSGTTFYAGVHGFISPHTLQEGLQQTVSGFTVGQEYSFSFFQAVVGHTNRRDDAGSWQVYAGGVLVGTTIPTTSTLAWDDPDKATELNWEERIITFTATSESMMLSFLPYDADGDIGAQNGVYMGIDTFSEITAVPEPAAAMLGAFGLLGLMRRRR</sequence>
<reference evidence="2" key="1">
    <citation type="submission" date="2022-10" db="EMBL/GenBank/DDBJ databases">
        <title>Luteolibacter sp. GHJ8, whole genome shotgun sequencing project.</title>
        <authorList>
            <person name="Zhao G."/>
            <person name="Shen L."/>
        </authorList>
    </citation>
    <scope>NUCLEOTIDE SEQUENCE</scope>
    <source>
        <strain evidence="2">GHJ8</strain>
    </source>
</reference>
<dbReference type="Proteomes" id="UP001165653">
    <property type="component" value="Unassembled WGS sequence"/>
</dbReference>
<proteinExistence type="predicted"/>
<feature type="chain" id="PRO_5045721260" evidence="1">
    <location>
        <begin position="29"/>
        <end position="245"/>
    </location>
</feature>
<dbReference type="RefSeq" id="WP_264510871.1">
    <property type="nucleotide sequence ID" value="NZ_JAPDDR010000001.1"/>
</dbReference>
<keyword evidence="3" id="KW-1185">Reference proteome</keyword>
<comment type="caution">
    <text evidence="2">The sequence shown here is derived from an EMBL/GenBank/DDBJ whole genome shotgun (WGS) entry which is preliminary data.</text>
</comment>
<keyword evidence="1" id="KW-0732">Signal</keyword>
<name>A0ABT3FY14_9BACT</name>
<gene>
    <name evidence="2" type="ORF">OJ996_02685</name>
</gene>
<evidence type="ECO:0000313" key="2">
    <source>
        <dbReference type="EMBL" id="MCW1912462.1"/>
    </source>
</evidence>
<organism evidence="2 3">
    <name type="scientific">Luteolibacter rhizosphaerae</name>
    <dbReference type="NCBI Taxonomy" id="2989719"/>
    <lineage>
        <taxon>Bacteria</taxon>
        <taxon>Pseudomonadati</taxon>
        <taxon>Verrucomicrobiota</taxon>
        <taxon>Verrucomicrobiia</taxon>
        <taxon>Verrucomicrobiales</taxon>
        <taxon>Verrucomicrobiaceae</taxon>
        <taxon>Luteolibacter</taxon>
    </lineage>
</organism>
<dbReference type="EMBL" id="JAPDDR010000001">
    <property type="protein sequence ID" value="MCW1912462.1"/>
    <property type="molecule type" value="Genomic_DNA"/>
</dbReference>
<evidence type="ECO:0000256" key="1">
    <source>
        <dbReference type="SAM" id="SignalP"/>
    </source>
</evidence>
<evidence type="ECO:0000313" key="3">
    <source>
        <dbReference type="Proteomes" id="UP001165653"/>
    </source>
</evidence>